<protein>
    <submittedName>
        <fullName evidence="1">Uncharacterized protein</fullName>
    </submittedName>
</protein>
<evidence type="ECO:0000313" key="1">
    <source>
        <dbReference type="EMBL" id="KAI8425764.1"/>
    </source>
</evidence>
<accession>A0ACC0JNS1</accession>
<evidence type="ECO:0000313" key="2">
    <source>
        <dbReference type="Proteomes" id="UP001064048"/>
    </source>
</evidence>
<reference evidence="1 2" key="1">
    <citation type="journal article" date="2022" name="Genome Biol. Evol.">
        <title>The Spruce Budworm Genome: Reconstructing the Evolutionary History of Antifreeze Proteins.</title>
        <authorList>
            <person name="Beliveau C."/>
            <person name="Gagne P."/>
            <person name="Picq S."/>
            <person name="Vernygora O."/>
            <person name="Keeling C.I."/>
            <person name="Pinkney K."/>
            <person name="Doucet D."/>
            <person name="Wen F."/>
            <person name="Johnston J.S."/>
            <person name="Maaroufi H."/>
            <person name="Boyle B."/>
            <person name="Laroche J."/>
            <person name="Dewar K."/>
            <person name="Juretic N."/>
            <person name="Blackburn G."/>
            <person name="Nisole A."/>
            <person name="Brunet B."/>
            <person name="Brandao M."/>
            <person name="Lumley L."/>
            <person name="Duan J."/>
            <person name="Quan G."/>
            <person name="Lucarotti C.J."/>
            <person name="Roe A.D."/>
            <person name="Sperling F.A.H."/>
            <person name="Levesque R.C."/>
            <person name="Cusson M."/>
        </authorList>
    </citation>
    <scope>NUCLEOTIDE SEQUENCE [LARGE SCALE GENOMIC DNA]</scope>
    <source>
        <strain evidence="1">Glfc:IPQL:Cfum</strain>
    </source>
</reference>
<comment type="caution">
    <text evidence="1">The sequence shown here is derived from an EMBL/GenBank/DDBJ whole genome shotgun (WGS) entry which is preliminary data.</text>
</comment>
<dbReference type="EMBL" id="CM046119">
    <property type="protein sequence ID" value="KAI8425764.1"/>
    <property type="molecule type" value="Genomic_DNA"/>
</dbReference>
<sequence length="439" mass="49853">MIVSDFTMAGPDLTLDFGDISMYKDEVEQSSKNDQTGGETLDYKCNRCGEKITGFRYTCVQCVDWDLCAACEAHATHDTHYVLRVPGQRPYKEVQAILTAVRQQLLCENLLLTELTTSIKEELIDEDAEVPEGASDTEGDPLEAWNISQHDDDDTLENKVEPNEDGHLLQNRRGASLDSLSSTQNLTPRADSSCSSQVTETENDLFNYSEPIKIIDIDKLTRVHEQTEQDFEQNDSDMYTDIIQITKENDIEMLADRLDDILDTTKSKPNSDMYTDITQITKENDTDMLADRLDDILDTTKSEPQYTEQQKLVNMSSDDDESPLNIFTHTSHINDDDETHNEQIRTQNKEIGTHTTETGALSEGTETRSQTKTRMPRNIIITRSIAKTNRQTKRRYKILLPPGDQWKQLLTTMLQSRVDWGVVNVRADNSKAHVIAMKA</sequence>
<proteinExistence type="predicted"/>
<organism evidence="1 2">
    <name type="scientific">Choristoneura fumiferana</name>
    <name type="common">Spruce budworm moth</name>
    <name type="synonym">Archips fumiferana</name>
    <dbReference type="NCBI Taxonomy" id="7141"/>
    <lineage>
        <taxon>Eukaryota</taxon>
        <taxon>Metazoa</taxon>
        <taxon>Ecdysozoa</taxon>
        <taxon>Arthropoda</taxon>
        <taxon>Hexapoda</taxon>
        <taxon>Insecta</taxon>
        <taxon>Pterygota</taxon>
        <taxon>Neoptera</taxon>
        <taxon>Endopterygota</taxon>
        <taxon>Lepidoptera</taxon>
        <taxon>Glossata</taxon>
        <taxon>Ditrysia</taxon>
        <taxon>Tortricoidea</taxon>
        <taxon>Tortricidae</taxon>
        <taxon>Tortricinae</taxon>
        <taxon>Choristoneura</taxon>
    </lineage>
</organism>
<dbReference type="Proteomes" id="UP001064048">
    <property type="component" value="Chromosome 19"/>
</dbReference>
<gene>
    <name evidence="1" type="ORF">MSG28_011547</name>
</gene>
<keyword evidence="2" id="KW-1185">Reference proteome</keyword>
<name>A0ACC0JNS1_CHOFU</name>